<feature type="chain" id="PRO_5002225590" evidence="1">
    <location>
        <begin position="29"/>
        <end position="164"/>
    </location>
</feature>
<reference evidence="2 3" key="1">
    <citation type="submission" date="2014-12" db="EMBL/GenBank/DDBJ databases">
        <title>16Stimator: statistical estimation of ribosomal gene copy numbers from draft genome assemblies.</title>
        <authorList>
            <person name="Perisin M.A."/>
            <person name="Vetter M."/>
            <person name="Gilbert J.A."/>
            <person name="Bergelson J."/>
        </authorList>
    </citation>
    <scope>NUCLEOTIDE SEQUENCE [LARGE SCALE GENOMIC DNA]</scope>
    <source>
        <strain evidence="2 3">MEDvA23</strain>
    </source>
</reference>
<sequence length="164" mass="16862">MMRICKSPGLAAASIAVLFAAASLQTHEATATTLAPRKSNDSGVSVNYSIDATSQLQRVTPVVLQFEGVTDAKGAAVRLSTDPGLSIQGHRTLALPAGKKTTATVLLVSESKGLSYLHVFVTQGSGVSAISVPIQTGSTAAALKPSGEFKRNARGDKIISMPAK</sequence>
<evidence type="ECO:0000256" key="1">
    <source>
        <dbReference type="SAM" id="SignalP"/>
    </source>
</evidence>
<evidence type="ECO:0000313" key="3">
    <source>
        <dbReference type="Proteomes" id="UP000032067"/>
    </source>
</evidence>
<protein>
    <submittedName>
        <fullName evidence="2">Uncharacterized protein</fullName>
    </submittedName>
</protein>
<proteinExistence type="predicted"/>
<gene>
    <name evidence="2" type="ORF">RT97_30985</name>
</gene>
<comment type="caution">
    <text evidence="2">The sequence shown here is derived from an EMBL/GenBank/DDBJ whole genome shotgun (WGS) entry which is preliminary data.</text>
</comment>
<dbReference type="Proteomes" id="UP000032067">
    <property type="component" value="Unassembled WGS sequence"/>
</dbReference>
<dbReference type="EMBL" id="JXQQ01000135">
    <property type="protein sequence ID" value="KIQ16292.1"/>
    <property type="molecule type" value="Genomic_DNA"/>
</dbReference>
<dbReference type="AlphaFoldDB" id="A0A0D0JR65"/>
<keyword evidence="1" id="KW-0732">Signal</keyword>
<feature type="signal peptide" evidence="1">
    <location>
        <begin position="1"/>
        <end position="28"/>
    </location>
</feature>
<accession>A0A0D0JR65</accession>
<organism evidence="2 3">
    <name type="scientific">Variovorax paradoxus</name>
    <dbReference type="NCBI Taxonomy" id="34073"/>
    <lineage>
        <taxon>Bacteria</taxon>
        <taxon>Pseudomonadati</taxon>
        <taxon>Pseudomonadota</taxon>
        <taxon>Betaproteobacteria</taxon>
        <taxon>Burkholderiales</taxon>
        <taxon>Comamonadaceae</taxon>
        <taxon>Variovorax</taxon>
    </lineage>
</organism>
<dbReference type="RefSeq" id="WP_042582699.1">
    <property type="nucleotide sequence ID" value="NZ_JXQQ01000135.1"/>
</dbReference>
<evidence type="ECO:0000313" key="2">
    <source>
        <dbReference type="EMBL" id="KIQ16292.1"/>
    </source>
</evidence>
<name>A0A0D0JR65_VARPD</name>